<protein>
    <recommendedName>
        <fullName evidence="10 11">UDP-N-acetylmuramoyl-tripeptide--D-alanyl-D-alanine ligase</fullName>
        <ecNumber evidence="10 11">6.3.2.10</ecNumber>
    </recommendedName>
    <alternativeName>
        <fullName evidence="10">D-alanyl-D-alanine-adding enzyme</fullName>
    </alternativeName>
</protein>
<gene>
    <name evidence="10" type="primary">murF</name>
    <name evidence="15" type="ORF">P3F81_05045</name>
</gene>
<dbReference type="RefSeq" id="WP_147670772.1">
    <property type="nucleotide sequence ID" value="NZ_CP120678.1"/>
</dbReference>
<comment type="function">
    <text evidence="10 11">Involved in cell wall formation. Catalyzes the final step in the synthesis of UDP-N-acetylmuramoyl-pentapeptide, the precursor of murein.</text>
</comment>
<feature type="domain" description="Mur ligase central" evidence="14">
    <location>
        <begin position="112"/>
        <end position="298"/>
    </location>
</feature>
<evidence type="ECO:0000259" key="12">
    <source>
        <dbReference type="Pfam" id="PF01225"/>
    </source>
</evidence>
<evidence type="ECO:0000256" key="10">
    <source>
        <dbReference type="HAMAP-Rule" id="MF_02019"/>
    </source>
</evidence>
<dbReference type="Pfam" id="PF02875">
    <property type="entry name" value="Mur_ligase_C"/>
    <property type="match status" value="1"/>
</dbReference>
<keyword evidence="16" id="KW-1185">Reference proteome</keyword>
<accession>A0A9Y2AK30</accession>
<dbReference type="GO" id="GO:0009252">
    <property type="term" value="P:peptidoglycan biosynthetic process"/>
    <property type="evidence" value="ECO:0007669"/>
    <property type="project" value="UniProtKB-UniRule"/>
</dbReference>
<dbReference type="InterPro" id="IPR051046">
    <property type="entry name" value="MurCDEF_CellWall_CoF430Synth"/>
</dbReference>
<dbReference type="PANTHER" id="PTHR43024">
    <property type="entry name" value="UDP-N-ACETYLMURAMOYL-TRIPEPTIDE--D-ALANYL-D-ALANINE LIGASE"/>
    <property type="match status" value="1"/>
</dbReference>
<feature type="domain" description="Mur ligase N-terminal catalytic" evidence="12">
    <location>
        <begin position="25"/>
        <end position="101"/>
    </location>
</feature>
<evidence type="ECO:0000256" key="9">
    <source>
        <dbReference type="ARBA" id="ARBA00023316"/>
    </source>
</evidence>
<dbReference type="Pfam" id="PF08245">
    <property type="entry name" value="Mur_ligase_M"/>
    <property type="match status" value="1"/>
</dbReference>
<sequence length="453" mass="49344">MPGFTIEEVVAATQGIIRRVKDNQFKGVITDTRKIQKDALFIALQGEKFDGHDFLGSAIVNGASGVIISKNYSKSELENLDATIIEVEDTLVAYQSLAKAHRKRFSIPVIAITGSNGKTTTKDLTAAILSSKFNVLKTQANFNNEIGLPLTLLQMDRVHDVAVVEMGMRGFNQIRQLANVALPTIGIVTNVGETHMELLGSMENIALAKAELVEEMDTGGFVILNGDNSYVKQMKNKVKGDFILFGCGDDCKLNATKIETNNACTKFSCDYRGKVEEFTLPMVGRHNVYNALAAIAVAEYLNLTADEVRCGLFNFTASGMRLAVMQVKNYTVINDAYNASPMSMMAAIDTLKEVAKDRSVAVLGDMLELGDISEQSHKKVGQKLVQAGVNIVVAVGEMSKWIVEEAQKGAIVAIHCKSHNEAGVALRKLLKAKDTILFKGSRGMQMEKVIDLL</sequence>
<dbReference type="GO" id="GO:0008360">
    <property type="term" value="P:regulation of cell shape"/>
    <property type="evidence" value="ECO:0007669"/>
    <property type="project" value="UniProtKB-KW"/>
</dbReference>
<dbReference type="SUPFAM" id="SSF63418">
    <property type="entry name" value="MurE/MurF N-terminal domain"/>
    <property type="match status" value="1"/>
</dbReference>
<dbReference type="GO" id="GO:0051301">
    <property type="term" value="P:cell division"/>
    <property type="evidence" value="ECO:0007669"/>
    <property type="project" value="UniProtKB-KW"/>
</dbReference>
<dbReference type="Proteomes" id="UP001243623">
    <property type="component" value="Chromosome"/>
</dbReference>
<dbReference type="InterPro" id="IPR036565">
    <property type="entry name" value="Mur-like_cat_sf"/>
</dbReference>
<keyword evidence="7 10" id="KW-0573">Peptidoglycan synthesis</keyword>
<comment type="catalytic activity">
    <reaction evidence="10 11">
        <text>D-alanyl-D-alanine + UDP-N-acetyl-alpha-D-muramoyl-L-alanyl-gamma-D-glutamyl-meso-2,6-diaminopimelate + ATP = UDP-N-acetyl-alpha-D-muramoyl-L-alanyl-gamma-D-glutamyl-meso-2,6-diaminopimeloyl-D-alanyl-D-alanine + ADP + phosphate + H(+)</text>
        <dbReference type="Rhea" id="RHEA:28374"/>
        <dbReference type="ChEBI" id="CHEBI:15378"/>
        <dbReference type="ChEBI" id="CHEBI:30616"/>
        <dbReference type="ChEBI" id="CHEBI:43474"/>
        <dbReference type="ChEBI" id="CHEBI:57822"/>
        <dbReference type="ChEBI" id="CHEBI:61386"/>
        <dbReference type="ChEBI" id="CHEBI:83905"/>
        <dbReference type="ChEBI" id="CHEBI:456216"/>
        <dbReference type="EC" id="6.3.2.10"/>
    </reaction>
</comment>
<keyword evidence="8 10" id="KW-0131">Cell cycle</keyword>
<dbReference type="EC" id="6.3.2.10" evidence="10 11"/>
<evidence type="ECO:0000259" key="13">
    <source>
        <dbReference type="Pfam" id="PF02875"/>
    </source>
</evidence>
<dbReference type="InterPro" id="IPR005863">
    <property type="entry name" value="UDP-N-AcMur_synth"/>
</dbReference>
<keyword evidence="3 10" id="KW-0132">Cell division</keyword>
<dbReference type="SUPFAM" id="SSF53244">
    <property type="entry name" value="MurD-like peptide ligases, peptide-binding domain"/>
    <property type="match status" value="1"/>
</dbReference>
<dbReference type="InterPro" id="IPR004101">
    <property type="entry name" value="Mur_ligase_C"/>
</dbReference>
<feature type="domain" description="Mur ligase C-terminal" evidence="13">
    <location>
        <begin position="321"/>
        <end position="442"/>
    </location>
</feature>
<comment type="pathway">
    <text evidence="10 11">Cell wall biogenesis; peptidoglycan biosynthesis.</text>
</comment>
<dbReference type="NCBIfam" id="TIGR01143">
    <property type="entry name" value="murF"/>
    <property type="match status" value="1"/>
</dbReference>
<dbReference type="GO" id="GO:0005737">
    <property type="term" value="C:cytoplasm"/>
    <property type="evidence" value="ECO:0007669"/>
    <property type="project" value="UniProtKB-SubCell"/>
</dbReference>
<dbReference type="GO" id="GO:0071555">
    <property type="term" value="P:cell wall organization"/>
    <property type="evidence" value="ECO:0007669"/>
    <property type="project" value="UniProtKB-KW"/>
</dbReference>
<evidence type="ECO:0000256" key="3">
    <source>
        <dbReference type="ARBA" id="ARBA00022618"/>
    </source>
</evidence>
<evidence type="ECO:0000256" key="8">
    <source>
        <dbReference type="ARBA" id="ARBA00023306"/>
    </source>
</evidence>
<name>A0A9Y2AK30_9FIRM</name>
<feature type="binding site" evidence="10">
    <location>
        <begin position="114"/>
        <end position="120"/>
    </location>
    <ligand>
        <name>ATP</name>
        <dbReference type="ChEBI" id="CHEBI:30616"/>
    </ligand>
</feature>
<comment type="similarity">
    <text evidence="10">Belongs to the MurCDEF family. MurF subfamily.</text>
</comment>
<dbReference type="HAMAP" id="MF_02019">
    <property type="entry name" value="MurF"/>
    <property type="match status" value="1"/>
</dbReference>
<dbReference type="Pfam" id="PF01225">
    <property type="entry name" value="Mur_ligase"/>
    <property type="match status" value="1"/>
</dbReference>
<organism evidence="15 16">
    <name type="scientific">Selenobaculum gibii</name>
    <dbReference type="NCBI Taxonomy" id="3054208"/>
    <lineage>
        <taxon>Bacteria</taxon>
        <taxon>Bacillati</taxon>
        <taxon>Bacillota</taxon>
        <taxon>Negativicutes</taxon>
        <taxon>Selenomonadales</taxon>
        <taxon>Selenomonadaceae</taxon>
        <taxon>Selenobaculum</taxon>
    </lineage>
</organism>
<dbReference type="Gene3D" id="3.90.190.20">
    <property type="entry name" value="Mur ligase, C-terminal domain"/>
    <property type="match status" value="1"/>
</dbReference>
<keyword evidence="9 10" id="KW-0961">Cell wall biogenesis/degradation</keyword>
<dbReference type="PANTHER" id="PTHR43024:SF1">
    <property type="entry name" value="UDP-N-ACETYLMURAMOYL-TRIPEPTIDE--D-ALANYL-D-ALANINE LIGASE"/>
    <property type="match status" value="1"/>
</dbReference>
<dbReference type="InterPro" id="IPR035911">
    <property type="entry name" value="MurE/MurF_N"/>
</dbReference>
<evidence type="ECO:0000259" key="14">
    <source>
        <dbReference type="Pfam" id="PF08245"/>
    </source>
</evidence>
<dbReference type="EMBL" id="CP120678">
    <property type="protein sequence ID" value="WIW71669.1"/>
    <property type="molecule type" value="Genomic_DNA"/>
</dbReference>
<dbReference type="GO" id="GO:0047480">
    <property type="term" value="F:UDP-N-acetylmuramoyl-tripeptide-D-alanyl-D-alanine ligase activity"/>
    <property type="evidence" value="ECO:0007669"/>
    <property type="project" value="UniProtKB-UniRule"/>
</dbReference>
<dbReference type="GO" id="GO:0005524">
    <property type="term" value="F:ATP binding"/>
    <property type="evidence" value="ECO:0007669"/>
    <property type="project" value="UniProtKB-UniRule"/>
</dbReference>
<dbReference type="SUPFAM" id="SSF53623">
    <property type="entry name" value="MurD-like peptide ligases, catalytic domain"/>
    <property type="match status" value="1"/>
</dbReference>
<dbReference type="Gene3D" id="3.40.1190.10">
    <property type="entry name" value="Mur-like, catalytic domain"/>
    <property type="match status" value="1"/>
</dbReference>
<dbReference type="InterPro" id="IPR013221">
    <property type="entry name" value="Mur_ligase_cen"/>
</dbReference>
<dbReference type="AlphaFoldDB" id="A0A9Y2AK30"/>
<evidence type="ECO:0000256" key="2">
    <source>
        <dbReference type="ARBA" id="ARBA00022598"/>
    </source>
</evidence>
<keyword evidence="6 10" id="KW-0133">Cell shape</keyword>
<keyword evidence="1 10" id="KW-0963">Cytoplasm</keyword>
<reference evidence="15" key="1">
    <citation type="submission" date="2023-03" db="EMBL/GenBank/DDBJ databases">
        <title>Selenobaculum gbiensis gen. nov. sp. nov., a new bacterium isolated from the gut microbiota of IBD patient.</title>
        <authorList>
            <person name="Yeo S."/>
            <person name="Park H."/>
            <person name="Huh C.S."/>
        </authorList>
    </citation>
    <scope>NUCLEOTIDE SEQUENCE</scope>
    <source>
        <strain evidence="15">ICN-92133</strain>
    </source>
</reference>
<dbReference type="InterPro" id="IPR036615">
    <property type="entry name" value="Mur_ligase_C_dom_sf"/>
</dbReference>
<keyword evidence="2 10" id="KW-0436">Ligase</keyword>
<evidence type="ECO:0000256" key="7">
    <source>
        <dbReference type="ARBA" id="ARBA00022984"/>
    </source>
</evidence>
<comment type="subcellular location">
    <subcellularLocation>
        <location evidence="10 11">Cytoplasm</location>
    </subcellularLocation>
</comment>
<keyword evidence="4 10" id="KW-0547">Nucleotide-binding</keyword>
<dbReference type="KEGG" id="sgbi:P3F81_05045"/>
<dbReference type="Gene3D" id="3.40.1390.10">
    <property type="entry name" value="MurE/MurF, N-terminal domain"/>
    <property type="match status" value="1"/>
</dbReference>
<evidence type="ECO:0000256" key="5">
    <source>
        <dbReference type="ARBA" id="ARBA00022840"/>
    </source>
</evidence>
<evidence type="ECO:0000256" key="11">
    <source>
        <dbReference type="RuleBase" id="RU004136"/>
    </source>
</evidence>
<evidence type="ECO:0000313" key="15">
    <source>
        <dbReference type="EMBL" id="WIW71669.1"/>
    </source>
</evidence>
<proteinExistence type="inferred from homology"/>
<evidence type="ECO:0000256" key="6">
    <source>
        <dbReference type="ARBA" id="ARBA00022960"/>
    </source>
</evidence>
<evidence type="ECO:0000256" key="4">
    <source>
        <dbReference type="ARBA" id="ARBA00022741"/>
    </source>
</evidence>
<evidence type="ECO:0000256" key="1">
    <source>
        <dbReference type="ARBA" id="ARBA00022490"/>
    </source>
</evidence>
<keyword evidence="5 10" id="KW-0067">ATP-binding</keyword>
<dbReference type="InterPro" id="IPR000713">
    <property type="entry name" value="Mur_ligase_N"/>
</dbReference>
<evidence type="ECO:0000313" key="16">
    <source>
        <dbReference type="Proteomes" id="UP001243623"/>
    </source>
</evidence>